<name>A0A2I0B0D5_9ASPA</name>
<accession>A0A2I0B0D5</accession>
<dbReference type="AlphaFoldDB" id="A0A2I0B0D5"/>
<protein>
    <submittedName>
        <fullName evidence="1">Uncharacterized protein</fullName>
    </submittedName>
</protein>
<evidence type="ECO:0000313" key="1">
    <source>
        <dbReference type="EMBL" id="PKA61263.1"/>
    </source>
</evidence>
<sequence length="189" mass="20876">MGIGVGIASKMKSLFVLLSVKEKTPDEGKVVSSGLGYTFKDFGSKDIFFDSRAWLDSDCDDDYYSVNGEFTPSRGTTPNRQIGIGGYDDLFPNNISETTPTGKKKKLAELLQESLGEQPRSELPAIDKKVKDLGIPHVRTNGKSDAEFEVNQCQILPDEMPKSKKERMPVSCCMPSLVASISFRKQKNL</sequence>
<dbReference type="OrthoDB" id="1925325at2759"/>
<gene>
    <name evidence="1" type="primary">Y-2</name>
    <name evidence="1" type="ORF">AXF42_Ash006160</name>
</gene>
<evidence type="ECO:0000313" key="2">
    <source>
        <dbReference type="Proteomes" id="UP000236161"/>
    </source>
</evidence>
<proteinExistence type="predicted"/>
<organism evidence="1 2">
    <name type="scientific">Apostasia shenzhenica</name>
    <dbReference type="NCBI Taxonomy" id="1088818"/>
    <lineage>
        <taxon>Eukaryota</taxon>
        <taxon>Viridiplantae</taxon>
        <taxon>Streptophyta</taxon>
        <taxon>Embryophyta</taxon>
        <taxon>Tracheophyta</taxon>
        <taxon>Spermatophyta</taxon>
        <taxon>Magnoliopsida</taxon>
        <taxon>Liliopsida</taxon>
        <taxon>Asparagales</taxon>
        <taxon>Orchidaceae</taxon>
        <taxon>Apostasioideae</taxon>
        <taxon>Apostasia</taxon>
    </lineage>
</organism>
<reference evidence="1 2" key="1">
    <citation type="journal article" date="2017" name="Nature">
        <title>The Apostasia genome and the evolution of orchids.</title>
        <authorList>
            <person name="Zhang G.Q."/>
            <person name="Liu K.W."/>
            <person name="Li Z."/>
            <person name="Lohaus R."/>
            <person name="Hsiao Y.Y."/>
            <person name="Niu S.C."/>
            <person name="Wang J.Y."/>
            <person name="Lin Y.C."/>
            <person name="Xu Q."/>
            <person name="Chen L.J."/>
            <person name="Yoshida K."/>
            <person name="Fujiwara S."/>
            <person name="Wang Z.W."/>
            <person name="Zhang Y.Q."/>
            <person name="Mitsuda N."/>
            <person name="Wang M."/>
            <person name="Liu G.H."/>
            <person name="Pecoraro L."/>
            <person name="Huang H.X."/>
            <person name="Xiao X.J."/>
            <person name="Lin M."/>
            <person name="Wu X.Y."/>
            <person name="Wu W.L."/>
            <person name="Chen Y.Y."/>
            <person name="Chang S.B."/>
            <person name="Sakamoto S."/>
            <person name="Ohme-Takagi M."/>
            <person name="Yagi M."/>
            <person name="Zeng S.J."/>
            <person name="Shen C.Y."/>
            <person name="Yeh C.M."/>
            <person name="Luo Y.B."/>
            <person name="Tsai W.C."/>
            <person name="Van de Peer Y."/>
            <person name="Liu Z.J."/>
        </authorList>
    </citation>
    <scope>NUCLEOTIDE SEQUENCE [LARGE SCALE GENOMIC DNA]</scope>
    <source>
        <strain evidence="2">cv. Shenzhen</strain>
        <tissue evidence="1">Stem</tissue>
    </source>
</reference>
<dbReference type="STRING" id="1088818.A0A2I0B0D5"/>
<dbReference type="EMBL" id="KZ451932">
    <property type="protein sequence ID" value="PKA61263.1"/>
    <property type="molecule type" value="Genomic_DNA"/>
</dbReference>
<keyword evidence="2" id="KW-1185">Reference proteome</keyword>
<dbReference type="PANTHER" id="PTHR34280:SF2">
    <property type="entry name" value="OS01G0920100 PROTEIN"/>
    <property type="match status" value="1"/>
</dbReference>
<dbReference type="InterPro" id="IPR038947">
    <property type="entry name" value="At3g27210-like"/>
</dbReference>
<dbReference type="Proteomes" id="UP000236161">
    <property type="component" value="Unassembled WGS sequence"/>
</dbReference>
<dbReference type="PANTHER" id="PTHR34280">
    <property type="entry name" value="OS01G0920100 PROTEIN"/>
    <property type="match status" value="1"/>
</dbReference>